<feature type="region of interest" description="Disordered" evidence="9">
    <location>
        <begin position="646"/>
        <end position="688"/>
    </location>
</feature>
<reference evidence="13 14" key="1">
    <citation type="submission" date="2021-03" db="EMBL/GenBank/DDBJ databases">
        <title>Sequencing the genomes of 1000 actinobacteria strains.</title>
        <authorList>
            <person name="Klenk H.-P."/>
        </authorList>
    </citation>
    <scope>NUCLEOTIDE SEQUENCE [LARGE SCALE GENOMIC DNA]</scope>
    <source>
        <strain evidence="13 14">DSM 44580</strain>
    </source>
</reference>
<dbReference type="Proteomes" id="UP001519363">
    <property type="component" value="Unassembled WGS sequence"/>
</dbReference>
<feature type="domain" description="CBM-cenC" evidence="11">
    <location>
        <begin position="32"/>
        <end position="149"/>
    </location>
</feature>
<evidence type="ECO:0000313" key="13">
    <source>
        <dbReference type="EMBL" id="MBP2478865.1"/>
    </source>
</evidence>
<evidence type="ECO:0000256" key="9">
    <source>
        <dbReference type="SAM" id="MobiDB-lite"/>
    </source>
</evidence>
<feature type="active site" evidence="6">
    <location>
        <position position="655"/>
    </location>
</feature>
<dbReference type="CDD" id="cd02850">
    <property type="entry name" value="E_set_Cellulase_N"/>
    <property type="match status" value="1"/>
</dbReference>
<feature type="domain" description="Glycoside hydrolase family 9" evidence="10">
    <location>
        <begin position="271"/>
        <end position="724"/>
    </location>
</feature>
<keyword evidence="8" id="KW-0732">Signal</keyword>
<comment type="catalytic activity">
    <reaction evidence="8">
        <text>Endohydrolysis of (1-&gt;4)-beta-D-glucosidic linkages in cellulose, lichenin and cereal beta-D-glucans.</text>
        <dbReference type="EC" id="3.2.1.4"/>
    </reaction>
</comment>
<dbReference type="InterPro" id="IPR033126">
    <property type="entry name" value="Glyco_hydro_9_Asp/Glu_AS"/>
</dbReference>
<dbReference type="InterPro" id="IPR003305">
    <property type="entry name" value="CenC_carb-bd"/>
</dbReference>
<dbReference type="InterPro" id="IPR008979">
    <property type="entry name" value="Galactose-bd-like_sf"/>
</dbReference>
<keyword evidence="14" id="KW-1185">Reference proteome</keyword>
<comment type="caution">
    <text evidence="13">The sequence shown here is derived from an EMBL/GenBank/DDBJ whole genome shotgun (WGS) entry which is preliminary data.</text>
</comment>
<dbReference type="SUPFAM" id="SSF49785">
    <property type="entry name" value="Galactose-binding domain-like"/>
    <property type="match status" value="1"/>
</dbReference>
<keyword evidence="4 6" id="KW-0326">Glycosidase</keyword>
<evidence type="ECO:0000256" key="2">
    <source>
        <dbReference type="ARBA" id="ARBA00022801"/>
    </source>
</evidence>
<evidence type="ECO:0000313" key="14">
    <source>
        <dbReference type="Proteomes" id="UP001519363"/>
    </source>
</evidence>
<dbReference type="Gene3D" id="1.50.10.10">
    <property type="match status" value="1"/>
</dbReference>
<evidence type="ECO:0000256" key="8">
    <source>
        <dbReference type="RuleBase" id="RU361166"/>
    </source>
</evidence>
<dbReference type="InterPro" id="IPR008928">
    <property type="entry name" value="6-hairpin_glycosidase_sf"/>
</dbReference>
<dbReference type="PANTHER" id="PTHR22298">
    <property type="entry name" value="ENDO-1,4-BETA-GLUCANASE"/>
    <property type="match status" value="1"/>
</dbReference>
<dbReference type="InterPro" id="IPR014756">
    <property type="entry name" value="Ig_E-set"/>
</dbReference>
<protein>
    <recommendedName>
        <fullName evidence="8">Endoglucanase</fullName>
        <ecNumber evidence="8">3.2.1.4</ecNumber>
    </recommendedName>
</protein>
<dbReference type="Pfam" id="PF02927">
    <property type="entry name" value="CelD_N"/>
    <property type="match status" value="1"/>
</dbReference>
<dbReference type="InterPro" id="IPR012341">
    <property type="entry name" value="6hp_glycosidase-like_sf"/>
</dbReference>
<evidence type="ECO:0000256" key="1">
    <source>
        <dbReference type="ARBA" id="ARBA00007072"/>
    </source>
</evidence>
<evidence type="ECO:0000259" key="12">
    <source>
        <dbReference type="Pfam" id="PF02927"/>
    </source>
</evidence>
<sequence>MSVLRRLAAAGLPAVLLLAGVPAHAQPAYERVLNGSFAEGKSPWWSSGNTPSAVTDGRLCAQVPAGTTNPWEAMIGQNDVPLEAGQRYTLRLTASADREVSVRAAVQATVSGVGGTLNQAVTLGPTPRTVELSGVSPASTRRGQVSVQAGGASAPYTLCLHAVSLTGGAIPPGGGWDYGSPVRVNQYAYAVDGPKRATVVHTATTPLPWWLRAASGRVVARGQTRVHGADEASGDHLHQADFSGVRTPGEGYVLVVDGKESLPFAVSADPYTPLRRDALAYFLHNRSGIEIGADLVGPAHARPAGHLGVAPNQGDTSVPCLPGTCDYRLDVRGGWYDAGDHGKYVVNGALAAWQLQDLYERATQHGDRASTRDGLLAIPERANGLPDVLDEARWQLEFLLRMQVPAGQPLAGMAHHKIHDAAWTGFPMLPHRDPQPRYLHPPTTAATLNLAAAAAQCARLWQHWDPAFATRCRTAAETAWRAAEANPTHYAPRESTGGGPYDDTDVRDEFSWAAAELYATTRDRAYLPHTTGTLTKAGFSWKDTAGLTDLVVLRHPTTFPLPRVWAARTRLLSLADNHLAVQRDAGYPNPTPDYPWGSTSATANTAQLLATAHDLTGRRPYRDAALESLDYLLGRNALNQSFVTGYGERSSQDQHHRHWSHSLDPTTPPPPPGSLAGGPNPGLQDPVARQNLAGCRPAKCYLDDQGSWSTNEVAINWNSALSWLTTWATKAH</sequence>
<feature type="chain" id="PRO_5044985223" description="Endoglucanase" evidence="8">
    <location>
        <begin position="26"/>
        <end position="732"/>
    </location>
</feature>
<evidence type="ECO:0000256" key="3">
    <source>
        <dbReference type="ARBA" id="ARBA00023277"/>
    </source>
</evidence>
<dbReference type="InterPro" id="IPR013783">
    <property type="entry name" value="Ig-like_fold"/>
</dbReference>
<keyword evidence="2 6" id="KW-0378">Hydrolase</keyword>
<proteinExistence type="inferred from homology"/>
<name>A0ABS5AQN6_9PSEU</name>
<organism evidence="13 14">
    <name type="scientific">Crossiella equi</name>
    <dbReference type="NCBI Taxonomy" id="130796"/>
    <lineage>
        <taxon>Bacteria</taxon>
        <taxon>Bacillati</taxon>
        <taxon>Actinomycetota</taxon>
        <taxon>Actinomycetes</taxon>
        <taxon>Pseudonocardiales</taxon>
        <taxon>Pseudonocardiaceae</taxon>
        <taxon>Crossiella</taxon>
    </lineage>
</organism>
<dbReference type="InterPro" id="IPR018221">
    <property type="entry name" value="Glyco_hydro_9_His_AS"/>
</dbReference>
<dbReference type="Gene3D" id="2.60.120.260">
    <property type="entry name" value="Galactose-binding domain-like"/>
    <property type="match status" value="1"/>
</dbReference>
<feature type="signal peptide" evidence="8">
    <location>
        <begin position="1"/>
        <end position="25"/>
    </location>
</feature>
<dbReference type="InterPro" id="IPR001701">
    <property type="entry name" value="Glyco_hydro_9"/>
</dbReference>
<dbReference type="SUPFAM" id="SSF48208">
    <property type="entry name" value="Six-hairpin glycosidases"/>
    <property type="match status" value="1"/>
</dbReference>
<dbReference type="InterPro" id="IPR004197">
    <property type="entry name" value="Cellulase_Ig-like"/>
</dbReference>
<gene>
    <name evidence="13" type="ORF">JOF53_007737</name>
</gene>
<keyword evidence="8" id="KW-0136">Cellulose degradation</keyword>
<dbReference type="Pfam" id="PF02018">
    <property type="entry name" value="CBM_4_9"/>
    <property type="match status" value="1"/>
</dbReference>
<dbReference type="EC" id="3.2.1.4" evidence="8"/>
<keyword evidence="3 6" id="KW-0119">Carbohydrate metabolism</keyword>
<comment type="similarity">
    <text evidence="1 6 8">Belongs to the glycosyl hydrolase 9 (cellulase E) family.</text>
</comment>
<feature type="region of interest" description="Disordered" evidence="9">
    <location>
        <begin position="485"/>
        <end position="504"/>
    </location>
</feature>
<evidence type="ECO:0000256" key="5">
    <source>
        <dbReference type="ARBA" id="ARBA00023326"/>
    </source>
</evidence>
<dbReference type="Gene3D" id="2.60.40.10">
    <property type="entry name" value="Immunoglobulins"/>
    <property type="match status" value="1"/>
</dbReference>
<dbReference type="SUPFAM" id="SSF81296">
    <property type="entry name" value="E set domains"/>
    <property type="match status" value="1"/>
</dbReference>
<dbReference type="RefSeq" id="WP_209707657.1">
    <property type="nucleotide sequence ID" value="NZ_JAGIOO010000001.1"/>
</dbReference>
<evidence type="ECO:0000259" key="10">
    <source>
        <dbReference type="Pfam" id="PF00759"/>
    </source>
</evidence>
<feature type="active site" evidence="7">
    <location>
        <position position="712"/>
    </location>
</feature>
<keyword evidence="5 6" id="KW-0624">Polysaccharide degradation</keyword>
<evidence type="ECO:0000256" key="7">
    <source>
        <dbReference type="PROSITE-ProRule" id="PRU10060"/>
    </source>
</evidence>
<evidence type="ECO:0000256" key="6">
    <source>
        <dbReference type="PROSITE-ProRule" id="PRU10059"/>
    </source>
</evidence>
<dbReference type="PROSITE" id="PS00592">
    <property type="entry name" value="GH9_2"/>
    <property type="match status" value="1"/>
</dbReference>
<evidence type="ECO:0000256" key="4">
    <source>
        <dbReference type="ARBA" id="ARBA00023295"/>
    </source>
</evidence>
<evidence type="ECO:0000259" key="11">
    <source>
        <dbReference type="Pfam" id="PF02018"/>
    </source>
</evidence>
<feature type="domain" description="Cellulase Ig-like" evidence="12">
    <location>
        <begin position="178"/>
        <end position="261"/>
    </location>
</feature>
<feature type="active site" evidence="7">
    <location>
        <position position="703"/>
    </location>
</feature>
<dbReference type="GO" id="GO:0008810">
    <property type="term" value="F:cellulase activity"/>
    <property type="evidence" value="ECO:0007669"/>
    <property type="project" value="UniProtKB-EC"/>
</dbReference>
<dbReference type="Pfam" id="PF00759">
    <property type="entry name" value="Glyco_hydro_9"/>
    <property type="match status" value="1"/>
</dbReference>
<accession>A0ABS5AQN6</accession>
<dbReference type="PROSITE" id="PS00698">
    <property type="entry name" value="GH9_3"/>
    <property type="match status" value="1"/>
</dbReference>
<dbReference type="EMBL" id="JAGIOO010000001">
    <property type="protein sequence ID" value="MBP2478865.1"/>
    <property type="molecule type" value="Genomic_DNA"/>
</dbReference>